<name>A0A558DXD4_9GAMM</name>
<dbReference type="Gene3D" id="3.40.190.10">
    <property type="entry name" value="Periplasmic binding protein-like II"/>
    <property type="match status" value="2"/>
</dbReference>
<organism evidence="1 2">
    <name type="scientific">Sedimenticola selenatireducens</name>
    <dbReference type="NCBI Taxonomy" id="191960"/>
    <lineage>
        <taxon>Bacteria</taxon>
        <taxon>Pseudomonadati</taxon>
        <taxon>Pseudomonadota</taxon>
        <taxon>Gammaproteobacteria</taxon>
        <taxon>Chromatiales</taxon>
        <taxon>Sedimenticolaceae</taxon>
        <taxon>Sedimenticola</taxon>
    </lineage>
</organism>
<dbReference type="RefSeq" id="WP_144359887.1">
    <property type="nucleotide sequence ID" value="NZ_VMNH01000023.1"/>
</dbReference>
<dbReference type="Proteomes" id="UP000316649">
    <property type="component" value="Unassembled WGS sequence"/>
</dbReference>
<protein>
    <submittedName>
        <fullName evidence="1">Transporter substrate-binding domain-containing protein</fullName>
    </submittedName>
</protein>
<reference evidence="1 2" key="1">
    <citation type="submission" date="2019-07" db="EMBL/GenBank/DDBJ databases">
        <title>The pathways for chlorine oxyanion respiration interact through the shared metabolite chlorate.</title>
        <authorList>
            <person name="Barnum T.P."/>
            <person name="Cheng Y."/>
            <person name="Hill K.A."/>
            <person name="Lucas L.N."/>
            <person name="Carlson H.K."/>
            <person name="Coates J.D."/>
        </authorList>
    </citation>
    <scope>NUCLEOTIDE SEQUENCE [LARGE SCALE GENOMIC DNA]</scope>
    <source>
        <strain evidence="1 2">BK-1</strain>
    </source>
</reference>
<dbReference type="SUPFAM" id="SSF53850">
    <property type="entry name" value="Periplasmic binding protein-like II"/>
    <property type="match status" value="1"/>
</dbReference>
<dbReference type="OrthoDB" id="7240770at2"/>
<accession>A0A558DXD4</accession>
<keyword evidence="2" id="KW-1185">Reference proteome</keyword>
<dbReference type="AlphaFoldDB" id="A0A558DXD4"/>
<evidence type="ECO:0000313" key="2">
    <source>
        <dbReference type="Proteomes" id="UP000316649"/>
    </source>
</evidence>
<gene>
    <name evidence="1" type="ORF">FHP88_14905</name>
</gene>
<dbReference type="EMBL" id="VMNH01000023">
    <property type="protein sequence ID" value="TVO70750.1"/>
    <property type="molecule type" value="Genomic_DNA"/>
</dbReference>
<sequence>MTSRVYNNTLYGMTLISLLIFPAISWADDSTPEIEYAYPNQSVWTIRTDDKGILKNPLLDFAATLFSQANMKWHSAPYPAKRLFSNLKNGISNFAILVRANSLKECCIFSQAPVTRTELRVYRLNNAAPIQSMDDLKGKRVITILGYSYGTLGRFIRNKENKIERFNAPNHQSAFAMLAHKRAEYLLDYTGPSAEVLADNPIEGVQDHILSQLDVYLVLNKNYPDVQRVMDRLETIARDIPLDIPRR</sequence>
<comment type="caution">
    <text evidence="1">The sequence shown here is derived from an EMBL/GenBank/DDBJ whole genome shotgun (WGS) entry which is preliminary data.</text>
</comment>
<evidence type="ECO:0000313" key="1">
    <source>
        <dbReference type="EMBL" id="TVO70750.1"/>
    </source>
</evidence>
<proteinExistence type="predicted"/>